<dbReference type="InterPro" id="IPR036433">
    <property type="entry name" value="EF1B_G_C_sf"/>
</dbReference>
<evidence type="ECO:0000256" key="4">
    <source>
        <dbReference type="SAM" id="MobiDB-lite"/>
    </source>
</evidence>
<organism evidence="8 9">
    <name type="scientific">Phaeodactylum tricornutum (strain CCAP 1055/1)</name>
    <dbReference type="NCBI Taxonomy" id="556484"/>
    <lineage>
        <taxon>Eukaryota</taxon>
        <taxon>Sar</taxon>
        <taxon>Stramenopiles</taxon>
        <taxon>Ochrophyta</taxon>
        <taxon>Bacillariophyta</taxon>
        <taxon>Bacillariophyceae</taxon>
        <taxon>Bacillariophycidae</taxon>
        <taxon>Naviculales</taxon>
        <taxon>Phaeodactylaceae</taxon>
        <taxon>Phaeodactylum</taxon>
    </lineage>
</organism>
<dbReference type="InterPro" id="IPR036282">
    <property type="entry name" value="Glutathione-S-Trfase_C_sf"/>
</dbReference>
<feature type="domain" description="GST C-terminal" evidence="7">
    <location>
        <begin position="80"/>
        <end position="217"/>
    </location>
</feature>
<dbReference type="Gene3D" id="3.30.70.1010">
    <property type="entry name" value="Translation elongation factor EF1B, gamma chain, conserved domain"/>
    <property type="match status" value="1"/>
</dbReference>
<dbReference type="InterPro" id="IPR004046">
    <property type="entry name" value="GST_C"/>
</dbReference>
<dbReference type="InterPro" id="IPR004045">
    <property type="entry name" value="Glutathione_S-Trfase_N"/>
</dbReference>
<dbReference type="SUPFAM" id="SSF89942">
    <property type="entry name" value="eEF1-gamma domain"/>
    <property type="match status" value="1"/>
</dbReference>
<reference evidence="8 9" key="1">
    <citation type="journal article" date="2008" name="Nature">
        <title>The Phaeodactylum genome reveals the evolutionary history of diatom genomes.</title>
        <authorList>
            <person name="Bowler C."/>
            <person name="Allen A.E."/>
            <person name="Badger J.H."/>
            <person name="Grimwood J."/>
            <person name="Jabbari K."/>
            <person name="Kuo A."/>
            <person name="Maheswari U."/>
            <person name="Martens C."/>
            <person name="Maumus F."/>
            <person name="Otillar R.P."/>
            <person name="Rayko E."/>
            <person name="Salamov A."/>
            <person name="Vandepoele K."/>
            <person name="Beszteri B."/>
            <person name="Gruber A."/>
            <person name="Heijde M."/>
            <person name="Katinka M."/>
            <person name="Mock T."/>
            <person name="Valentin K."/>
            <person name="Verret F."/>
            <person name="Berges J.A."/>
            <person name="Brownlee C."/>
            <person name="Cadoret J.P."/>
            <person name="Chiovitti A."/>
            <person name="Choi C.J."/>
            <person name="Coesel S."/>
            <person name="De Martino A."/>
            <person name="Detter J.C."/>
            <person name="Durkin C."/>
            <person name="Falciatore A."/>
            <person name="Fournet J."/>
            <person name="Haruta M."/>
            <person name="Huysman M.J."/>
            <person name="Jenkins B.D."/>
            <person name="Jiroutova K."/>
            <person name="Jorgensen R.E."/>
            <person name="Joubert Y."/>
            <person name="Kaplan A."/>
            <person name="Kroger N."/>
            <person name="Kroth P.G."/>
            <person name="La Roche J."/>
            <person name="Lindquist E."/>
            <person name="Lommer M."/>
            <person name="Martin-Jezequel V."/>
            <person name="Lopez P.J."/>
            <person name="Lucas S."/>
            <person name="Mangogna M."/>
            <person name="McGinnis K."/>
            <person name="Medlin L.K."/>
            <person name="Montsant A."/>
            <person name="Oudot-Le Secq M.P."/>
            <person name="Napoli C."/>
            <person name="Obornik M."/>
            <person name="Parker M.S."/>
            <person name="Petit J.L."/>
            <person name="Porcel B.M."/>
            <person name="Poulsen N."/>
            <person name="Robison M."/>
            <person name="Rychlewski L."/>
            <person name="Rynearson T.A."/>
            <person name="Schmutz J."/>
            <person name="Shapiro H."/>
            <person name="Siaut M."/>
            <person name="Stanley M."/>
            <person name="Sussman M.R."/>
            <person name="Taylor A.R."/>
            <person name="Vardi A."/>
            <person name="von Dassow P."/>
            <person name="Vyverman W."/>
            <person name="Willis A."/>
            <person name="Wyrwicz L.S."/>
            <person name="Rokhsar D.S."/>
            <person name="Weissenbach J."/>
            <person name="Armbrust E.V."/>
            <person name="Green B.R."/>
            <person name="Van de Peer Y."/>
            <person name="Grigoriev I.V."/>
        </authorList>
    </citation>
    <scope>NUCLEOTIDE SEQUENCE [LARGE SCALE GENOMIC DNA]</scope>
    <source>
        <strain evidence="8 9">CCAP 1055/1</strain>
    </source>
</reference>
<evidence type="ECO:0000313" key="9">
    <source>
        <dbReference type="Proteomes" id="UP000000759"/>
    </source>
</evidence>
<reference evidence="9" key="2">
    <citation type="submission" date="2008-08" db="EMBL/GenBank/DDBJ databases">
        <authorList>
            <consortium name="Diatom Consortium"/>
            <person name="Grigoriev I."/>
            <person name="Grimwood J."/>
            <person name="Kuo A."/>
            <person name="Otillar R.P."/>
            <person name="Salamov A."/>
            <person name="Detter J.C."/>
            <person name="Lindquist E."/>
            <person name="Shapiro H."/>
            <person name="Lucas S."/>
            <person name="Glavina del Rio T."/>
            <person name="Pitluck S."/>
            <person name="Rokhsar D."/>
            <person name="Bowler C."/>
        </authorList>
    </citation>
    <scope>GENOME REANNOTATION</scope>
    <source>
        <strain evidence="9">CCAP 1055/1</strain>
    </source>
</reference>
<dbReference type="InParanoid" id="B7FUD3"/>
<dbReference type="EMBL" id="CM000607">
    <property type="protein sequence ID" value="EEC49967.1"/>
    <property type="molecule type" value="Genomic_DNA"/>
</dbReference>
<evidence type="ECO:0000313" key="8">
    <source>
        <dbReference type="EMBL" id="EEC49967.1"/>
    </source>
</evidence>
<sequence length="408" mass="45236">MPTYKLHAPEASFRAFSTLIAAEYNGVKIDVSTDLGAASKSPVGKLPLLELPDGSTIFSSHSMARFVAGIRRDSGLTGNTLNEQAAIDAWMDWAGQDLELPACVWFYPVAGYMPFNQSAYEKAKADLGNALAVLDQHLLDKTYLVNHQITLADIVVASTLLYPFKLVADKGYLKPYGNVVRWFQTCVNQPEFQQVVGQVAMCKKELAAAGQETKKTSGGSSKKSEKKPKEDVAALAPAPAPKTEHPYKIMDKEAPSGFSMDAWKKTYSNASSYDAAMQTFWETFDAEGWALWLQVYNYNEDNKRIFMSANAVGGFQQRTDEIRKWAFGVMDVLGTEETVLEIKGIWLLRGDTVEHMVSANDDANWYTWTKLAGKGLPPTDEVKTQVAAYWCSEDELEGKPIQDSKVFK</sequence>
<dbReference type="eggNOG" id="KOG1627">
    <property type="taxonomic scope" value="Eukaryota"/>
</dbReference>
<dbReference type="Proteomes" id="UP000000759">
    <property type="component" value="Chromosome 4"/>
</dbReference>
<dbReference type="STRING" id="556484.B7FUD3"/>
<dbReference type="PANTHER" id="PTHR43986:SF1">
    <property type="entry name" value="ELONGATION FACTOR 1-GAMMA"/>
    <property type="match status" value="1"/>
</dbReference>
<name>B7FUD3_PHATC</name>
<evidence type="ECO:0008006" key="10">
    <source>
        <dbReference type="Google" id="ProtNLM"/>
    </source>
</evidence>
<dbReference type="eggNOG" id="KOG0867">
    <property type="taxonomic scope" value="Eukaryota"/>
</dbReference>
<dbReference type="GO" id="GO:0005634">
    <property type="term" value="C:nucleus"/>
    <property type="evidence" value="ECO:0007669"/>
    <property type="project" value="TreeGrafter"/>
</dbReference>
<feature type="domain" description="GST N-terminal" evidence="6">
    <location>
        <begin position="2"/>
        <end position="75"/>
    </location>
</feature>
<dbReference type="Pfam" id="PF00647">
    <property type="entry name" value="EF1G"/>
    <property type="match status" value="1"/>
</dbReference>
<protein>
    <recommendedName>
        <fullName evidence="10">Elongation factor 1-gamma</fullName>
    </recommendedName>
</protein>
<proteinExistence type="predicted"/>
<dbReference type="RefSeq" id="XP_002178302.1">
    <property type="nucleotide sequence ID" value="XM_002178266.1"/>
</dbReference>
<keyword evidence="1 3" id="KW-0251">Elongation factor</keyword>
<evidence type="ECO:0000259" key="6">
    <source>
        <dbReference type="PROSITE" id="PS50404"/>
    </source>
</evidence>
<dbReference type="Gene3D" id="3.40.30.10">
    <property type="entry name" value="Glutaredoxin"/>
    <property type="match status" value="1"/>
</dbReference>
<evidence type="ECO:0000256" key="1">
    <source>
        <dbReference type="ARBA" id="ARBA00022768"/>
    </source>
</evidence>
<accession>B7FUD3</accession>
<dbReference type="InterPro" id="IPR001662">
    <property type="entry name" value="EF1B_G_C"/>
</dbReference>
<feature type="region of interest" description="Disordered" evidence="4">
    <location>
        <begin position="212"/>
        <end position="237"/>
    </location>
</feature>
<dbReference type="FunFam" id="3.30.70.1010:FF:000001">
    <property type="entry name" value="Elongation factor 1-gamma 1"/>
    <property type="match status" value="1"/>
</dbReference>
<feature type="domain" description="EF-1-gamma C-terminal" evidence="5">
    <location>
        <begin position="243"/>
        <end position="408"/>
    </location>
</feature>
<dbReference type="Gene3D" id="1.20.1050.10">
    <property type="match status" value="1"/>
</dbReference>
<dbReference type="OrthoDB" id="249703at2759"/>
<dbReference type="KEGG" id="pti:PHATRDRAFT_26176"/>
<dbReference type="HOGENOM" id="CLU_011226_3_0_1"/>
<keyword evidence="9" id="KW-1185">Reference proteome</keyword>
<evidence type="ECO:0000256" key="3">
    <source>
        <dbReference type="PROSITE-ProRule" id="PRU00519"/>
    </source>
</evidence>
<keyword evidence="2 3" id="KW-0648">Protein biosynthesis</keyword>
<dbReference type="PROSITE" id="PS50404">
    <property type="entry name" value="GST_NTER"/>
    <property type="match status" value="1"/>
</dbReference>
<dbReference type="FunFam" id="1.20.1050.10:FF:000006">
    <property type="entry name" value="Elongation factor 1 gamma"/>
    <property type="match status" value="1"/>
</dbReference>
<dbReference type="InterPro" id="IPR050802">
    <property type="entry name" value="EF-GSTs"/>
</dbReference>
<dbReference type="PaxDb" id="2850-Phatr26176"/>
<dbReference type="PROSITE" id="PS50040">
    <property type="entry name" value="EF1G_C"/>
    <property type="match status" value="1"/>
</dbReference>
<dbReference type="GO" id="GO:0003746">
    <property type="term" value="F:translation elongation factor activity"/>
    <property type="evidence" value="ECO:0007669"/>
    <property type="project" value="UniProtKB-UniRule"/>
</dbReference>
<dbReference type="SUPFAM" id="SSF52833">
    <property type="entry name" value="Thioredoxin-like"/>
    <property type="match status" value="1"/>
</dbReference>
<evidence type="ECO:0000259" key="5">
    <source>
        <dbReference type="PROSITE" id="PS50040"/>
    </source>
</evidence>
<evidence type="ECO:0000259" key="7">
    <source>
        <dbReference type="PROSITE" id="PS50405"/>
    </source>
</evidence>
<dbReference type="InterPro" id="IPR036249">
    <property type="entry name" value="Thioredoxin-like_sf"/>
</dbReference>
<evidence type="ECO:0000256" key="2">
    <source>
        <dbReference type="ARBA" id="ARBA00022917"/>
    </source>
</evidence>
<dbReference type="GeneID" id="7197777"/>
<dbReference type="CDD" id="cd03181">
    <property type="entry name" value="GST_C_EF1Bgamma_like"/>
    <property type="match status" value="1"/>
</dbReference>
<gene>
    <name evidence="8" type="ORF">PHATRDRAFT_26176</name>
</gene>
<dbReference type="InterPro" id="IPR010987">
    <property type="entry name" value="Glutathione-S-Trfase_C-like"/>
</dbReference>
<dbReference type="PROSITE" id="PS50405">
    <property type="entry name" value="GST_CTER"/>
    <property type="match status" value="1"/>
</dbReference>
<dbReference type="GO" id="GO:0005737">
    <property type="term" value="C:cytoplasm"/>
    <property type="evidence" value="ECO:0007669"/>
    <property type="project" value="TreeGrafter"/>
</dbReference>
<dbReference type="SMART" id="SM01183">
    <property type="entry name" value="EF1G"/>
    <property type="match status" value="1"/>
</dbReference>
<dbReference type="PANTHER" id="PTHR43986">
    <property type="entry name" value="ELONGATION FACTOR 1-GAMMA"/>
    <property type="match status" value="1"/>
</dbReference>
<dbReference type="AlphaFoldDB" id="B7FUD3"/>
<dbReference type="SUPFAM" id="SSF47616">
    <property type="entry name" value="GST C-terminal domain-like"/>
    <property type="match status" value="1"/>
</dbReference>
<dbReference type="FunCoup" id="B7FUD3">
    <property type="interactions" value="417"/>
</dbReference>
<dbReference type="Pfam" id="PF00043">
    <property type="entry name" value="GST_C"/>
    <property type="match status" value="1"/>
</dbReference>